<reference evidence="1 2" key="1">
    <citation type="submission" date="2018-04" db="EMBL/GenBank/DDBJ databases">
        <title>Chitinophaga fuyangensis sp. nov., isolated from soil in a chemical factory.</title>
        <authorList>
            <person name="Chen K."/>
        </authorList>
    </citation>
    <scope>NUCLEOTIDE SEQUENCE [LARGE SCALE GENOMIC DNA]</scope>
    <source>
        <strain evidence="1 2">LY-1</strain>
    </source>
</reference>
<gene>
    <name evidence="1" type="ORF">DCC81_19810</name>
</gene>
<evidence type="ECO:0000313" key="1">
    <source>
        <dbReference type="EMBL" id="PUZ22682.1"/>
    </source>
</evidence>
<accession>A0A2T7BC76</accession>
<protein>
    <submittedName>
        <fullName evidence="1">Uncharacterized protein</fullName>
    </submittedName>
</protein>
<evidence type="ECO:0000313" key="2">
    <source>
        <dbReference type="Proteomes" id="UP000244450"/>
    </source>
</evidence>
<keyword evidence="2" id="KW-1185">Reference proteome</keyword>
<dbReference type="EMBL" id="QCYK01000003">
    <property type="protein sequence ID" value="PUZ22682.1"/>
    <property type="molecule type" value="Genomic_DNA"/>
</dbReference>
<name>A0A2T7BC76_9BACT</name>
<dbReference type="RefSeq" id="WP_108689254.1">
    <property type="nucleotide sequence ID" value="NZ_QCYK01000003.1"/>
</dbReference>
<organism evidence="1 2">
    <name type="scientific">Chitinophaga parva</name>
    <dbReference type="NCBI Taxonomy" id="2169414"/>
    <lineage>
        <taxon>Bacteria</taxon>
        <taxon>Pseudomonadati</taxon>
        <taxon>Bacteroidota</taxon>
        <taxon>Chitinophagia</taxon>
        <taxon>Chitinophagales</taxon>
        <taxon>Chitinophagaceae</taxon>
        <taxon>Chitinophaga</taxon>
    </lineage>
</organism>
<dbReference type="OrthoDB" id="1523307at2"/>
<comment type="caution">
    <text evidence="1">The sequence shown here is derived from an EMBL/GenBank/DDBJ whole genome shotgun (WGS) entry which is preliminary data.</text>
</comment>
<dbReference type="AlphaFoldDB" id="A0A2T7BC76"/>
<sequence length="239" mass="28367">MGSLSETWFADGYIDFEQKKYTLLAYLQEINRFFNQHMLYPQLSDVIFHFNNLRAFKENKEFLQQRFPKQLTAVNMEKLQLLYQRIVEDDELMEELENILRFALQTLDHTIKEGTALYDLVEDTLHISPVGLLPLDIREGYLLLCDGRYRDTLVYTYRLSIFERHDEKYRGIHTHFVEAFDKNVGNSSEHIKTVLIRRYRQLPNPAVYRVETDLAFPVNETLLPVAKRTLVKYLSQHVA</sequence>
<dbReference type="Proteomes" id="UP000244450">
    <property type="component" value="Unassembled WGS sequence"/>
</dbReference>
<proteinExistence type="predicted"/>